<dbReference type="GO" id="GO:0004673">
    <property type="term" value="F:protein histidine kinase activity"/>
    <property type="evidence" value="ECO:0007669"/>
    <property type="project" value="UniProtKB-EC"/>
</dbReference>
<proteinExistence type="inferred from homology"/>
<evidence type="ECO:0000313" key="6">
    <source>
        <dbReference type="Proteomes" id="UP000255163"/>
    </source>
</evidence>
<keyword evidence="3" id="KW-0547">Nucleotide-binding</keyword>
<dbReference type="SMART" id="SM00062">
    <property type="entry name" value="PBPb"/>
    <property type="match status" value="1"/>
</dbReference>
<dbReference type="PANTHER" id="PTHR35936">
    <property type="entry name" value="MEMBRANE-BOUND LYTIC MUREIN TRANSGLYCOSYLASE F"/>
    <property type="match status" value="1"/>
</dbReference>
<reference evidence="5 6" key="1">
    <citation type="submission" date="2018-06" db="EMBL/GenBank/DDBJ databases">
        <authorList>
            <consortium name="Pathogen Informatics"/>
            <person name="Doyle S."/>
        </authorList>
    </citation>
    <scope>NUCLEOTIDE SEQUENCE [LARGE SCALE GENOMIC DNA]</scope>
    <source>
        <strain evidence="5 6">NCTC12123</strain>
    </source>
</reference>
<dbReference type="EC" id="2.7.13.3" evidence="5"/>
<evidence type="ECO:0000256" key="2">
    <source>
        <dbReference type="ARBA" id="ARBA00022729"/>
    </source>
</evidence>
<dbReference type="InterPro" id="IPR049870">
    <property type="entry name" value="BvgS-like_periplasmic1"/>
</dbReference>
<comment type="similarity">
    <text evidence="1">Belongs to the bacterial solute-binding protein 3 family.</text>
</comment>
<dbReference type="AlphaFoldDB" id="A0A376F817"/>
<accession>A0A376F817</accession>
<name>A0A376F817_ENTAS</name>
<dbReference type="Gene3D" id="3.40.190.10">
    <property type="entry name" value="Periplasmic binding protein-like II"/>
    <property type="match status" value="4"/>
</dbReference>
<dbReference type="Pfam" id="PF00497">
    <property type="entry name" value="SBP_bac_3"/>
    <property type="match status" value="2"/>
</dbReference>
<dbReference type="CDD" id="cd13705">
    <property type="entry name" value="PBP2_BvgS_D1"/>
    <property type="match status" value="1"/>
</dbReference>
<dbReference type="CDD" id="cd13707">
    <property type="entry name" value="PBP2_BvgS_D2"/>
    <property type="match status" value="1"/>
</dbReference>
<dbReference type="InterPro" id="IPR049871">
    <property type="entry name" value="BvgS-like_periplasmic2"/>
</dbReference>
<keyword evidence="2" id="KW-0732">Signal</keyword>
<evidence type="ECO:0000256" key="1">
    <source>
        <dbReference type="ARBA" id="ARBA00010333"/>
    </source>
</evidence>
<dbReference type="InterPro" id="IPR001638">
    <property type="entry name" value="Solute-binding_3/MltF_N"/>
</dbReference>
<dbReference type="SUPFAM" id="SSF53850">
    <property type="entry name" value="Periplasmic binding protein-like II"/>
    <property type="match status" value="2"/>
</dbReference>
<evidence type="ECO:0000313" key="5">
    <source>
        <dbReference type="EMBL" id="STD20544.1"/>
    </source>
</evidence>
<dbReference type="GO" id="GO:0005524">
    <property type="term" value="F:ATP binding"/>
    <property type="evidence" value="ECO:0007669"/>
    <property type="project" value="UniProtKB-KW"/>
</dbReference>
<evidence type="ECO:0000256" key="3">
    <source>
        <dbReference type="ARBA" id="ARBA00022741"/>
    </source>
</evidence>
<protein>
    <submittedName>
        <fullName evidence="5">Hpt sensor hybrid histidine kinase</fullName>
        <ecNumber evidence="5">2.7.13.3</ecNumber>
    </submittedName>
</protein>
<organism evidence="5 6">
    <name type="scientific">Enterobacter asburiae</name>
    <dbReference type="NCBI Taxonomy" id="61645"/>
    <lineage>
        <taxon>Bacteria</taxon>
        <taxon>Pseudomonadati</taxon>
        <taxon>Pseudomonadota</taxon>
        <taxon>Gammaproteobacteria</taxon>
        <taxon>Enterobacterales</taxon>
        <taxon>Enterobacteriaceae</taxon>
        <taxon>Enterobacter</taxon>
        <taxon>Enterobacter cloacae complex</taxon>
    </lineage>
</organism>
<dbReference type="Proteomes" id="UP000255163">
    <property type="component" value="Unassembled WGS sequence"/>
</dbReference>
<gene>
    <name evidence="5" type="primary">bvgS</name>
    <name evidence="5" type="ORF">NCTC12123_02056</name>
</gene>
<keyword evidence="5" id="KW-0808">Transferase</keyword>
<feature type="domain" description="Solute-binding protein family 3/N-terminal" evidence="4">
    <location>
        <begin position="67"/>
        <end position="289"/>
    </location>
</feature>
<keyword evidence="5" id="KW-0418">Kinase</keyword>
<dbReference type="EMBL" id="UFYI01000007">
    <property type="protein sequence ID" value="STD20544.1"/>
    <property type="molecule type" value="Genomic_DNA"/>
</dbReference>
<sequence>MNSHGVTILNKFLSRALLFLPLWMIATVDYAGEPSVQQLKIFSRERPVLLSFNLDDSDWRWLGLKRELKVATWAPDNPPFDIVPDSGLYEGIYADYIRLITSNLGLDVRVFRYPSREKAIEALKRKEVDTLVDDGGGQPVNQDGLAESRSFMANLPVLVTNESTASHTVKPDMAMKLAVTEGYLSDRQVSERFPAASIIRFPSNESGLACVVHGQCDFFFGNITTTSFLIERNYGNALTTTDVFDAEGAGNRFILRSDDKELLESINTVLSAIPETLQKNISRQWVQRPDIWRFQKPLDLTEQEKRWITHHPTVRVLVNSFYTPFSMLDDSGAFHGISADLLRLIHLRTGIRFEPVRVNSALEVYDRLENNEGDMVGTAIFDSSREDMALFSRPWIYTPGVLVVKNQPRAPVALNNAMTLAVVGDRTQTLVQQLSKEWPGIRWIYTENCGTALELVNSGKADGALHNQLGASFMIDRYFRDKLKIVAPAG</sequence>
<evidence type="ECO:0000259" key="4">
    <source>
        <dbReference type="SMART" id="SM00062"/>
    </source>
</evidence>
<dbReference type="GO" id="GO:0005886">
    <property type="term" value="C:plasma membrane"/>
    <property type="evidence" value="ECO:0007669"/>
    <property type="project" value="UniProtKB-SubCell"/>
</dbReference>